<dbReference type="Pfam" id="PF00528">
    <property type="entry name" value="BPD_transp_1"/>
    <property type="match status" value="1"/>
</dbReference>
<dbReference type="AlphaFoldDB" id="A0A1J6HM21"/>
<keyword evidence="5 7" id="KW-1133">Transmembrane helix</keyword>
<gene>
    <name evidence="9" type="ORF">BLA27_07975</name>
</gene>
<dbReference type="OrthoDB" id="9805855at2"/>
<keyword evidence="3" id="KW-1003">Cell membrane</keyword>
<comment type="subcellular location">
    <subcellularLocation>
        <location evidence="1 7">Cell membrane</location>
        <topology evidence="1 7">Multi-pass membrane protein</topology>
    </subcellularLocation>
</comment>
<keyword evidence="2 7" id="KW-0813">Transport</keyword>
<organism evidence="9 10">
    <name type="scientific">Brucella cytisi</name>
    <dbReference type="NCBI Taxonomy" id="407152"/>
    <lineage>
        <taxon>Bacteria</taxon>
        <taxon>Pseudomonadati</taxon>
        <taxon>Pseudomonadota</taxon>
        <taxon>Alphaproteobacteria</taxon>
        <taxon>Hyphomicrobiales</taxon>
        <taxon>Brucellaceae</taxon>
        <taxon>Brucella/Ochrobactrum group</taxon>
        <taxon>Brucella</taxon>
    </lineage>
</organism>
<dbReference type="CDD" id="cd06261">
    <property type="entry name" value="TM_PBP2"/>
    <property type="match status" value="1"/>
</dbReference>
<dbReference type="GO" id="GO:0005886">
    <property type="term" value="C:plasma membrane"/>
    <property type="evidence" value="ECO:0007669"/>
    <property type="project" value="UniProtKB-SubCell"/>
</dbReference>
<dbReference type="EMBL" id="MOEC01000006">
    <property type="protein sequence ID" value="OIS94021.1"/>
    <property type="molecule type" value="Genomic_DNA"/>
</dbReference>
<evidence type="ECO:0000256" key="5">
    <source>
        <dbReference type="ARBA" id="ARBA00022989"/>
    </source>
</evidence>
<evidence type="ECO:0000256" key="4">
    <source>
        <dbReference type="ARBA" id="ARBA00022692"/>
    </source>
</evidence>
<feature type="transmembrane region" description="Helical" evidence="7">
    <location>
        <begin position="296"/>
        <end position="322"/>
    </location>
</feature>
<feature type="transmembrane region" description="Helical" evidence="7">
    <location>
        <begin position="250"/>
        <end position="276"/>
    </location>
</feature>
<evidence type="ECO:0000313" key="9">
    <source>
        <dbReference type="EMBL" id="OIS94021.1"/>
    </source>
</evidence>
<dbReference type="SUPFAM" id="SSF161098">
    <property type="entry name" value="MetI-like"/>
    <property type="match status" value="1"/>
</dbReference>
<evidence type="ECO:0000256" key="3">
    <source>
        <dbReference type="ARBA" id="ARBA00022475"/>
    </source>
</evidence>
<proteinExistence type="inferred from homology"/>
<dbReference type="PANTHER" id="PTHR43163">
    <property type="entry name" value="DIPEPTIDE TRANSPORT SYSTEM PERMEASE PROTEIN DPPB-RELATED"/>
    <property type="match status" value="1"/>
</dbReference>
<dbReference type="InterPro" id="IPR000515">
    <property type="entry name" value="MetI-like"/>
</dbReference>
<comment type="caution">
    <text evidence="9">The sequence shown here is derived from an EMBL/GenBank/DDBJ whole genome shotgun (WGS) entry which is preliminary data.</text>
</comment>
<feature type="transmembrane region" description="Helical" evidence="7">
    <location>
        <begin position="108"/>
        <end position="128"/>
    </location>
</feature>
<evidence type="ECO:0000313" key="10">
    <source>
        <dbReference type="Proteomes" id="UP000182985"/>
    </source>
</evidence>
<sequence length="333" mass="35787">MYPTTVKQILALFRKRLVGSIMVLLIVIIGCFFLAESAPGDAVDAYAVTFGGDAATITEMRARWGLDQSVWHRLGAYLAALAQGNLGWSVSFNRPILDVILERLPNTLLLMGAATALSFAVGSLLGIVAGARPGSFRDRFLSVASLVLYAIPGFWLALVLVILFSIRLRWLPSSGIETIASGKHGLARTGDIAVHLVLPVVSLAVIYLALYLRVMRSAMAEVWRMDFVRALRARGISHSHIVLRHVTRNALLPLVTVLGLQAASMLGGSVVIESVFAVPGLGRLAQEAVASRDTPLLLGVILVSAVMVIVVNFLIDMIYLWLDPRIAAGGGRA</sequence>
<dbReference type="PROSITE" id="PS51257">
    <property type="entry name" value="PROKAR_LIPOPROTEIN"/>
    <property type="match status" value="1"/>
</dbReference>
<evidence type="ECO:0000256" key="7">
    <source>
        <dbReference type="RuleBase" id="RU363032"/>
    </source>
</evidence>
<feature type="domain" description="ABC transmembrane type-1" evidence="8">
    <location>
        <begin position="104"/>
        <end position="319"/>
    </location>
</feature>
<feature type="transmembrane region" description="Helical" evidence="7">
    <location>
        <begin position="140"/>
        <end position="166"/>
    </location>
</feature>
<feature type="transmembrane region" description="Helical" evidence="7">
    <location>
        <begin position="17"/>
        <end position="35"/>
    </location>
</feature>
<keyword evidence="10" id="KW-1185">Reference proteome</keyword>
<accession>A0A1J6HM21</accession>
<evidence type="ECO:0000256" key="1">
    <source>
        <dbReference type="ARBA" id="ARBA00004651"/>
    </source>
</evidence>
<evidence type="ECO:0000259" key="8">
    <source>
        <dbReference type="PROSITE" id="PS50928"/>
    </source>
</evidence>
<dbReference type="Gene3D" id="1.10.3720.10">
    <property type="entry name" value="MetI-like"/>
    <property type="match status" value="1"/>
</dbReference>
<reference evidence="9 10" key="1">
    <citation type="submission" date="2016-10" db="EMBL/GenBank/DDBJ databases">
        <title>The Draft Genome Sequence of the Potato Rhizosphere Bacteria Ochrobactrum sp. IPA7.2.</title>
        <authorList>
            <person name="Gogoleva N.E."/>
            <person name="Khlopko Y.A."/>
            <person name="Burygin G.L."/>
            <person name="Plotnikov A.O."/>
        </authorList>
    </citation>
    <scope>NUCLEOTIDE SEQUENCE [LARGE SCALE GENOMIC DNA]</scope>
    <source>
        <strain evidence="9 10">IPA7.2</strain>
    </source>
</reference>
<dbReference type="InterPro" id="IPR035906">
    <property type="entry name" value="MetI-like_sf"/>
</dbReference>
<name>A0A1J6HM21_9HYPH</name>
<dbReference type="RefSeq" id="WP_071631260.1">
    <property type="nucleotide sequence ID" value="NZ_JBCAUP010000023.1"/>
</dbReference>
<feature type="transmembrane region" description="Helical" evidence="7">
    <location>
        <begin position="192"/>
        <end position="214"/>
    </location>
</feature>
<evidence type="ECO:0000256" key="2">
    <source>
        <dbReference type="ARBA" id="ARBA00022448"/>
    </source>
</evidence>
<keyword evidence="6 7" id="KW-0472">Membrane</keyword>
<dbReference type="PROSITE" id="PS50928">
    <property type="entry name" value="ABC_TM1"/>
    <property type="match status" value="1"/>
</dbReference>
<comment type="similarity">
    <text evidence="7">Belongs to the binding-protein-dependent transport system permease family.</text>
</comment>
<dbReference type="GO" id="GO:0055085">
    <property type="term" value="P:transmembrane transport"/>
    <property type="evidence" value="ECO:0007669"/>
    <property type="project" value="InterPro"/>
</dbReference>
<evidence type="ECO:0000256" key="6">
    <source>
        <dbReference type="ARBA" id="ARBA00023136"/>
    </source>
</evidence>
<dbReference type="Proteomes" id="UP000182985">
    <property type="component" value="Unassembled WGS sequence"/>
</dbReference>
<protein>
    <submittedName>
        <fullName evidence="9">ABC transporter permease</fullName>
    </submittedName>
</protein>
<keyword evidence="4 7" id="KW-0812">Transmembrane</keyword>
<dbReference type="PANTHER" id="PTHR43163:SF9">
    <property type="entry name" value="ABC TRANSPORTER PERMEASE PROTEIN"/>
    <property type="match status" value="1"/>
</dbReference>